<evidence type="ECO:0000313" key="3">
    <source>
        <dbReference type="EMBL" id="HIR54030.1"/>
    </source>
</evidence>
<dbReference type="InterPro" id="IPR009835">
    <property type="entry name" value="SrtB"/>
</dbReference>
<reference evidence="3" key="2">
    <citation type="journal article" date="2021" name="PeerJ">
        <title>Extensive microbial diversity within the chicken gut microbiome revealed by metagenomics and culture.</title>
        <authorList>
            <person name="Gilroy R."/>
            <person name="Ravi A."/>
            <person name="Getino M."/>
            <person name="Pursley I."/>
            <person name="Horton D.L."/>
            <person name="Alikhan N.F."/>
            <person name="Baker D."/>
            <person name="Gharbi K."/>
            <person name="Hall N."/>
            <person name="Watson M."/>
            <person name="Adriaenssens E.M."/>
            <person name="Foster-Nyarko E."/>
            <person name="Jarju S."/>
            <person name="Secka A."/>
            <person name="Antonio M."/>
            <person name="Oren A."/>
            <person name="Chaudhuri R.R."/>
            <person name="La Ragione R."/>
            <person name="Hildebrand F."/>
            <person name="Pallen M.J."/>
        </authorList>
    </citation>
    <scope>NUCLEOTIDE SEQUENCE</scope>
    <source>
        <strain evidence="3">ChiGjej3B3-7149</strain>
    </source>
</reference>
<reference evidence="3" key="1">
    <citation type="submission" date="2020-10" db="EMBL/GenBank/DDBJ databases">
        <authorList>
            <person name="Gilroy R."/>
        </authorList>
    </citation>
    <scope>NUCLEOTIDE SEQUENCE</scope>
    <source>
        <strain evidence="3">ChiGjej3B3-7149</strain>
    </source>
</reference>
<organism evidence="3 4">
    <name type="scientific">Candidatus Scatomorpha intestinigallinarum</name>
    <dbReference type="NCBI Taxonomy" id="2840923"/>
    <lineage>
        <taxon>Bacteria</taxon>
        <taxon>Bacillati</taxon>
        <taxon>Bacillota</taxon>
        <taxon>Clostridia</taxon>
        <taxon>Eubacteriales</taxon>
        <taxon>Candidatus Scatomorpha</taxon>
    </lineage>
</organism>
<dbReference type="EC" id="3.4.22.71" evidence="3"/>
<dbReference type="InterPro" id="IPR005754">
    <property type="entry name" value="Sortase"/>
</dbReference>
<dbReference type="SUPFAM" id="SSF63817">
    <property type="entry name" value="Sortase"/>
    <property type="match status" value="1"/>
</dbReference>
<protein>
    <submittedName>
        <fullName evidence="3">Class B sortase</fullName>
        <ecNumber evidence="3">3.4.22.71</ecNumber>
    </submittedName>
</protein>
<comment type="caution">
    <text evidence="3">The sequence shown here is derived from an EMBL/GenBank/DDBJ whole genome shotgun (WGS) entry which is preliminary data.</text>
</comment>
<dbReference type="Pfam" id="PF04203">
    <property type="entry name" value="Sortase"/>
    <property type="match status" value="1"/>
</dbReference>
<keyword evidence="1 3" id="KW-0378">Hydrolase</keyword>
<dbReference type="CDD" id="cd05826">
    <property type="entry name" value="Sortase_B"/>
    <property type="match status" value="1"/>
</dbReference>
<sequence>MAALTCLALMCFGLWRLLGLVTERGAARESYEALDIYVEALPSADAPAVPSTQPAPTHEAAEPYQVDFEALARINPDVAAWLILEGTALSYPVVQGQDNEYYLDRLFDGSYNASGCLFLDSRCEARFASPNSIVYGHHMKDGSMFAALDGYKEQEFYEAHPSLLLLTPGGDYEAQVFSAYVAPTDAAAWRLDFEGEGAYAAWLAEVCAASCIETGLVPGQAERVLTLSTCSYEFSDARLVVHCVLREL</sequence>
<dbReference type="InterPro" id="IPR023365">
    <property type="entry name" value="Sortase_dom-sf"/>
</dbReference>
<dbReference type="GO" id="GO:0016787">
    <property type="term" value="F:hydrolase activity"/>
    <property type="evidence" value="ECO:0007669"/>
    <property type="project" value="UniProtKB-KW"/>
</dbReference>
<evidence type="ECO:0000256" key="2">
    <source>
        <dbReference type="PIRSR" id="PIRSR605754-1"/>
    </source>
</evidence>
<accession>A0A9D1DJN8</accession>
<dbReference type="AlphaFoldDB" id="A0A9D1DJN8"/>
<gene>
    <name evidence="3" type="primary">srtB</name>
    <name evidence="3" type="ORF">IAD36_00280</name>
</gene>
<feature type="active site" description="Acyl-thioester intermediate" evidence="2">
    <location>
        <position position="230"/>
    </location>
</feature>
<dbReference type="Proteomes" id="UP000824238">
    <property type="component" value="Unassembled WGS sequence"/>
</dbReference>
<proteinExistence type="predicted"/>
<name>A0A9D1DJN8_9FIRM</name>
<evidence type="ECO:0000256" key="1">
    <source>
        <dbReference type="ARBA" id="ARBA00022801"/>
    </source>
</evidence>
<dbReference type="NCBIfam" id="TIGR03064">
    <property type="entry name" value="sortase_srtB"/>
    <property type="match status" value="1"/>
</dbReference>
<evidence type="ECO:0000313" key="4">
    <source>
        <dbReference type="Proteomes" id="UP000824238"/>
    </source>
</evidence>
<dbReference type="Gene3D" id="2.40.260.10">
    <property type="entry name" value="Sortase"/>
    <property type="match status" value="1"/>
</dbReference>
<dbReference type="EMBL" id="DVHH01000008">
    <property type="protein sequence ID" value="HIR54030.1"/>
    <property type="molecule type" value="Genomic_DNA"/>
</dbReference>
<feature type="active site" description="Proton donor/acceptor" evidence="2">
    <location>
        <position position="137"/>
    </location>
</feature>